<feature type="transmembrane region" description="Helical" evidence="7">
    <location>
        <begin position="172"/>
        <end position="191"/>
    </location>
</feature>
<comment type="caution">
    <text evidence="9">The sequence shown here is derived from an EMBL/GenBank/DDBJ whole genome shotgun (WGS) entry which is preliminary data.</text>
</comment>
<keyword evidence="5" id="KW-0418">Kinase</keyword>
<dbReference type="GO" id="GO:0016020">
    <property type="term" value="C:membrane"/>
    <property type="evidence" value="ECO:0007669"/>
    <property type="project" value="InterPro"/>
</dbReference>
<dbReference type="PANTHER" id="PTHR45436:SF5">
    <property type="entry name" value="SENSOR HISTIDINE KINASE TRCS"/>
    <property type="match status" value="1"/>
</dbReference>
<proteinExistence type="predicted"/>
<protein>
    <recommendedName>
        <fullName evidence="2">histidine kinase</fullName>
        <ecNumber evidence="2">2.7.13.3</ecNumber>
    </recommendedName>
</protein>
<name>X0UXS2_9ZZZZ</name>
<accession>X0UXS2</accession>
<dbReference type="CDD" id="cd06225">
    <property type="entry name" value="HAMP"/>
    <property type="match status" value="1"/>
</dbReference>
<evidence type="ECO:0000259" key="8">
    <source>
        <dbReference type="PROSITE" id="PS50885"/>
    </source>
</evidence>
<evidence type="ECO:0000256" key="2">
    <source>
        <dbReference type="ARBA" id="ARBA00012438"/>
    </source>
</evidence>
<dbReference type="EC" id="2.7.13.3" evidence="2"/>
<dbReference type="GO" id="GO:0000155">
    <property type="term" value="F:phosphorelay sensor kinase activity"/>
    <property type="evidence" value="ECO:0007669"/>
    <property type="project" value="InterPro"/>
</dbReference>
<organism evidence="9">
    <name type="scientific">marine sediment metagenome</name>
    <dbReference type="NCBI Taxonomy" id="412755"/>
    <lineage>
        <taxon>unclassified sequences</taxon>
        <taxon>metagenomes</taxon>
        <taxon>ecological metagenomes</taxon>
    </lineage>
</organism>
<evidence type="ECO:0000256" key="6">
    <source>
        <dbReference type="ARBA" id="ARBA00023012"/>
    </source>
</evidence>
<gene>
    <name evidence="9" type="ORF">S01H1_38439</name>
</gene>
<evidence type="ECO:0000256" key="1">
    <source>
        <dbReference type="ARBA" id="ARBA00000085"/>
    </source>
</evidence>
<dbReference type="Gene3D" id="6.10.340.10">
    <property type="match status" value="1"/>
</dbReference>
<dbReference type="SUPFAM" id="SSF158472">
    <property type="entry name" value="HAMP domain-like"/>
    <property type="match status" value="1"/>
</dbReference>
<dbReference type="PANTHER" id="PTHR45436">
    <property type="entry name" value="SENSOR HISTIDINE KINASE YKOH"/>
    <property type="match status" value="1"/>
</dbReference>
<sequence>MSLRTRLFVSYVLIVVLCLCMVAVSVTVLLQGYRDSLAMASLEDVARPVYVQVLSLVRGEVTTSELWSNMREQAEKNDIHILFSNRRGDIVSQVTPGASSGQPPIDVPREELPSRLSRSEQGSFVASGGRTFLYSAYPLSKPDQTTATVDTLIIAVPRGGALAVWTTLFRPFLLAGLIALVVSLVIAILLARSVYRPIQHVTEAVEKIAQGQYDQEVPVAGPREVRGLAVSFNQMVKQVKQSQQRLRHFVADVSHQLRSPL</sequence>
<dbReference type="CDD" id="cd00082">
    <property type="entry name" value="HisKA"/>
    <property type="match status" value="1"/>
</dbReference>
<keyword evidence="7" id="KW-0472">Membrane</keyword>
<reference evidence="9" key="1">
    <citation type="journal article" date="2014" name="Front. Microbiol.">
        <title>High frequency of phylogenetically diverse reductive dehalogenase-homologous genes in deep subseafloor sedimentary metagenomes.</title>
        <authorList>
            <person name="Kawai M."/>
            <person name="Futagami T."/>
            <person name="Toyoda A."/>
            <person name="Takaki Y."/>
            <person name="Nishi S."/>
            <person name="Hori S."/>
            <person name="Arai W."/>
            <person name="Tsubouchi T."/>
            <person name="Morono Y."/>
            <person name="Uchiyama I."/>
            <person name="Ito T."/>
            <person name="Fujiyama A."/>
            <person name="Inagaki F."/>
            <person name="Takami H."/>
        </authorList>
    </citation>
    <scope>NUCLEOTIDE SEQUENCE</scope>
    <source>
        <strain evidence="9">Expedition CK06-06</strain>
    </source>
</reference>
<keyword evidence="7" id="KW-1133">Transmembrane helix</keyword>
<keyword evidence="4" id="KW-0808">Transferase</keyword>
<dbReference type="PROSITE" id="PS50885">
    <property type="entry name" value="HAMP"/>
    <property type="match status" value="1"/>
</dbReference>
<dbReference type="Pfam" id="PF00672">
    <property type="entry name" value="HAMP"/>
    <property type="match status" value="1"/>
</dbReference>
<dbReference type="InterPro" id="IPR003661">
    <property type="entry name" value="HisK_dim/P_dom"/>
</dbReference>
<keyword evidence="7" id="KW-0812">Transmembrane</keyword>
<feature type="non-terminal residue" evidence="9">
    <location>
        <position position="261"/>
    </location>
</feature>
<evidence type="ECO:0000313" key="9">
    <source>
        <dbReference type="EMBL" id="GAG05103.1"/>
    </source>
</evidence>
<feature type="transmembrane region" description="Helical" evidence="7">
    <location>
        <begin position="7"/>
        <end position="30"/>
    </location>
</feature>
<evidence type="ECO:0000256" key="7">
    <source>
        <dbReference type="SAM" id="Phobius"/>
    </source>
</evidence>
<evidence type="ECO:0000256" key="5">
    <source>
        <dbReference type="ARBA" id="ARBA00022777"/>
    </source>
</evidence>
<comment type="catalytic activity">
    <reaction evidence="1">
        <text>ATP + protein L-histidine = ADP + protein N-phospho-L-histidine.</text>
        <dbReference type="EC" id="2.7.13.3"/>
    </reaction>
</comment>
<evidence type="ECO:0000256" key="3">
    <source>
        <dbReference type="ARBA" id="ARBA00022553"/>
    </source>
</evidence>
<dbReference type="SMART" id="SM00304">
    <property type="entry name" value="HAMP"/>
    <property type="match status" value="1"/>
</dbReference>
<feature type="domain" description="HAMP" evidence="8">
    <location>
        <begin position="192"/>
        <end position="244"/>
    </location>
</feature>
<evidence type="ECO:0000256" key="4">
    <source>
        <dbReference type="ARBA" id="ARBA00022679"/>
    </source>
</evidence>
<dbReference type="AlphaFoldDB" id="X0UXS2"/>
<dbReference type="InterPro" id="IPR003660">
    <property type="entry name" value="HAMP_dom"/>
</dbReference>
<keyword evidence="3" id="KW-0597">Phosphoprotein</keyword>
<dbReference type="InterPro" id="IPR050428">
    <property type="entry name" value="TCS_sensor_his_kinase"/>
</dbReference>
<dbReference type="EMBL" id="BARS01024200">
    <property type="protein sequence ID" value="GAG05103.1"/>
    <property type="molecule type" value="Genomic_DNA"/>
</dbReference>
<keyword evidence="6" id="KW-0902">Two-component regulatory system</keyword>